<dbReference type="SUPFAM" id="SSF47616">
    <property type="entry name" value="GST C-terminal domain-like"/>
    <property type="match status" value="1"/>
</dbReference>
<dbReference type="Gene3D" id="1.20.1050.10">
    <property type="match status" value="1"/>
</dbReference>
<protein>
    <recommendedName>
        <fullName evidence="6">Glutathione S-transferase</fullName>
        <ecNumber evidence="3">2.5.1.18</ecNumber>
    </recommendedName>
    <alternativeName>
        <fullName evidence="7">GST class-mu</fullName>
    </alternativeName>
</protein>
<dbReference type="InterPro" id="IPR004045">
    <property type="entry name" value="Glutathione_S-Trfase_N"/>
</dbReference>
<dbReference type="SUPFAM" id="SSF52833">
    <property type="entry name" value="Thioredoxin-like"/>
    <property type="match status" value="1"/>
</dbReference>
<evidence type="ECO:0000259" key="9">
    <source>
        <dbReference type="PROSITE" id="PS50405"/>
    </source>
</evidence>
<dbReference type="Pfam" id="PF14497">
    <property type="entry name" value="GST_C_3"/>
    <property type="match status" value="1"/>
</dbReference>
<comment type="function">
    <text evidence="1">Conjugation of reduced glutathione to a wide number of exogenous and endogenous hydrophobic electrophiles.</text>
</comment>
<dbReference type="FunFam" id="3.40.30.10:FF:000019">
    <property type="entry name" value="Glutathione S-transferase Mu"/>
    <property type="match status" value="1"/>
</dbReference>
<dbReference type="SFLD" id="SFLDG00363">
    <property type="entry name" value="AMPS_(cytGST):_Alpha-__Mu-__Pi"/>
    <property type="match status" value="1"/>
</dbReference>
<dbReference type="PANTHER" id="PTHR11571">
    <property type="entry name" value="GLUTATHIONE S-TRANSFERASE"/>
    <property type="match status" value="1"/>
</dbReference>
<dbReference type="FunFam" id="1.20.1050.10:FF:000003">
    <property type="entry name" value="Glutathione S-transferase 2"/>
    <property type="match status" value="1"/>
</dbReference>
<evidence type="ECO:0000256" key="3">
    <source>
        <dbReference type="ARBA" id="ARBA00012452"/>
    </source>
</evidence>
<dbReference type="PROSITE" id="PS50404">
    <property type="entry name" value="GST_NTER"/>
    <property type="match status" value="1"/>
</dbReference>
<dbReference type="InterPro" id="IPR040079">
    <property type="entry name" value="Glutathione_S-Trfase"/>
</dbReference>
<keyword evidence="4 10" id="KW-0808">Transferase</keyword>
<dbReference type="GO" id="GO:0004364">
    <property type="term" value="F:glutathione transferase activity"/>
    <property type="evidence" value="ECO:0007669"/>
    <property type="project" value="UniProtKB-EC"/>
</dbReference>
<dbReference type="InterPro" id="IPR003081">
    <property type="entry name" value="GST_mu"/>
</dbReference>
<dbReference type="SFLD" id="SFLDG01205">
    <property type="entry name" value="AMPS.1"/>
    <property type="match status" value="1"/>
</dbReference>
<evidence type="ECO:0000256" key="6">
    <source>
        <dbReference type="ARBA" id="ARBA00071200"/>
    </source>
</evidence>
<dbReference type="EC" id="2.5.1.18" evidence="3"/>
<dbReference type="AlphaFoldDB" id="F5A6F0"/>
<dbReference type="InterPro" id="IPR010987">
    <property type="entry name" value="Glutathione-S-Trfase_C-like"/>
</dbReference>
<evidence type="ECO:0000256" key="4">
    <source>
        <dbReference type="ARBA" id="ARBA00022679"/>
    </source>
</evidence>
<organism evidence="10">
    <name type="scientific">Procambarus clarkii</name>
    <name type="common">Red swamp crayfish</name>
    <dbReference type="NCBI Taxonomy" id="6728"/>
    <lineage>
        <taxon>Eukaryota</taxon>
        <taxon>Metazoa</taxon>
        <taxon>Ecdysozoa</taxon>
        <taxon>Arthropoda</taxon>
        <taxon>Crustacea</taxon>
        <taxon>Multicrustacea</taxon>
        <taxon>Malacostraca</taxon>
        <taxon>Eumalacostraca</taxon>
        <taxon>Eucarida</taxon>
        <taxon>Decapoda</taxon>
        <taxon>Pleocyemata</taxon>
        <taxon>Astacidea</taxon>
        <taxon>Astacoidea</taxon>
        <taxon>Cambaridae</taxon>
        <taxon>Procambarus</taxon>
    </lineage>
</organism>
<evidence type="ECO:0000256" key="7">
    <source>
        <dbReference type="ARBA" id="ARBA00081375"/>
    </source>
</evidence>
<comment type="similarity">
    <text evidence="2">Belongs to the GST superfamily. Mu family.</text>
</comment>
<dbReference type="InterPro" id="IPR036282">
    <property type="entry name" value="Glutathione-S-Trfase_C_sf"/>
</dbReference>
<name>F5A6F0_PROCL</name>
<dbReference type="EMBL" id="HQ414581">
    <property type="protein sequence ID" value="AEB54656.1"/>
    <property type="molecule type" value="mRNA"/>
</dbReference>
<dbReference type="CDD" id="cd03075">
    <property type="entry name" value="GST_N_Mu"/>
    <property type="match status" value="1"/>
</dbReference>
<feature type="domain" description="GST N-terminal" evidence="8">
    <location>
        <begin position="1"/>
        <end position="89"/>
    </location>
</feature>
<dbReference type="PROSITE" id="PS50405">
    <property type="entry name" value="GST_CTER"/>
    <property type="match status" value="1"/>
</dbReference>
<evidence type="ECO:0000256" key="5">
    <source>
        <dbReference type="ARBA" id="ARBA00047960"/>
    </source>
</evidence>
<evidence type="ECO:0000259" key="8">
    <source>
        <dbReference type="PROSITE" id="PS50404"/>
    </source>
</evidence>
<dbReference type="Gene3D" id="3.40.30.10">
    <property type="entry name" value="Glutaredoxin"/>
    <property type="match status" value="1"/>
</dbReference>
<proteinExistence type="evidence at transcript level"/>
<dbReference type="InterPro" id="IPR036249">
    <property type="entry name" value="Thioredoxin-like_sf"/>
</dbReference>
<dbReference type="OrthoDB" id="4951845at2759"/>
<feature type="domain" description="GST C-terminal" evidence="9">
    <location>
        <begin position="91"/>
        <end position="208"/>
    </location>
</feature>
<sequence>MAPVVGYWNIRGMGQPIRLLLAYLETDFQDKTYTAGPAPDYFEKSDWFPVKFALGLDFPNLPYYIDGDVKITQSNAILRYIGRQHDLCGKTEQEKIRVDVLENLAMDMRRSYAEYVYRNYDTQKEEYAESLKKTLKMLSDFLGDKPWFVGDQITYPDFLLYELLDVNLEVDSACLDDTQNLQEFVKRFEALPTIKKYMSSPSFMKTPLNGPMAKFGNK</sequence>
<dbReference type="Pfam" id="PF02798">
    <property type="entry name" value="GST_N"/>
    <property type="match status" value="1"/>
</dbReference>
<reference evidence="10" key="1">
    <citation type="submission" date="2010-10" db="EMBL/GenBank/DDBJ databases">
        <title>Molecular cloning of 47 genes in the red swamp crayfish, Procambarus clarkii.</title>
        <authorList>
            <person name="Dong Z."/>
            <person name="Zhao Q."/>
        </authorList>
    </citation>
    <scope>NUCLEOTIDE SEQUENCE</scope>
</reference>
<dbReference type="PANTHER" id="PTHR11571:SF222">
    <property type="entry name" value="GLUTATHIONE TRANSFERASE"/>
    <property type="match status" value="1"/>
</dbReference>
<dbReference type="InterPro" id="IPR050213">
    <property type="entry name" value="GST_superfamily"/>
</dbReference>
<comment type="catalytic activity">
    <reaction evidence="5">
        <text>RX + glutathione = an S-substituted glutathione + a halide anion + H(+)</text>
        <dbReference type="Rhea" id="RHEA:16437"/>
        <dbReference type="ChEBI" id="CHEBI:15378"/>
        <dbReference type="ChEBI" id="CHEBI:16042"/>
        <dbReference type="ChEBI" id="CHEBI:17792"/>
        <dbReference type="ChEBI" id="CHEBI:57925"/>
        <dbReference type="ChEBI" id="CHEBI:90779"/>
        <dbReference type="EC" id="2.5.1.18"/>
    </reaction>
</comment>
<evidence type="ECO:0000256" key="1">
    <source>
        <dbReference type="ARBA" id="ARBA00003701"/>
    </source>
</evidence>
<dbReference type="GO" id="GO:0006749">
    <property type="term" value="P:glutathione metabolic process"/>
    <property type="evidence" value="ECO:0007669"/>
    <property type="project" value="TreeGrafter"/>
</dbReference>
<evidence type="ECO:0000313" key="10">
    <source>
        <dbReference type="EMBL" id="AEB54656.1"/>
    </source>
</evidence>
<dbReference type="PRINTS" id="PR01267">
    <property type="entry name" value="GSTRNSFRASEM"/>
</dbReference>
<accession>F5A6F0</accession>
<dbReference type="InterPro" id="IPR004046">
    <property type="entry name" value="GST_C"/>
</dbReference>
<dbReference type="SFLD" id="SFLDS00019">
    <property type="entry name" value="Glutathione_Transferase_(cytos"/>
    <property type="match status" value="1"/>
</dbReference>
<evidence type="ECO:0000256" key="2">
    <source>
        <dbReference type="ARBA" id="ARBA00005861"/>
    </source>
</evidence>